<gene>
    <name evidence="12" type="ORF">SPHA_73311</name>
</gene>
<evidence type="ECO:0000256" key="5">
    <source>
        <dbReference type="ARBA" id="ARBA00022658"/>
    </source>
</evidence>
<dbReference type="SUPFAM" id="SSF50044">
    <property type="entry name" value="SH3-domain"/>
    <property type="match status" value="1"/>
</dbReference>
<feature type="domain" description="SH3" evidence="10">
    <location>
        <begin position="755"/>
        <end position="814"/>
    </location>
</feature>
<keyword evidence="7" id="KW-0009">Actin-binding</keyword>
<feature type="domain" description="Calponin-homology (CH)" evidence="11">
    <location>
        <begin position="87"/>
        <end position="191"/>
    </location>
</feature>
<evidence type="ECO:0000256" key="1">
    <source>
        <dbReference type="ARBA" id="ARBA00004496"/>
    </source>
</evidence>
<dbReference type="PROSITE" id="PS50021">
    <property type="entry name" value="CH"/>
    <property type="match status" value="2"/>
</dbReference>
<keyword evidence="6" id="KW-0677">Repeat</keyword>
<evidence type="ECO:0000313" key="13">
    <source>
        <dbReference type="Proteomes" id="UP000597762"/>
    </source>
</evidence>
<comment type="caution">
    <text evidence="12">The sequence shown here is derived from an EMBL/GenBank/DDBJ whole genome shotgun (WGS) entry which is preliminary data.</text>
</comment>
<dbReference type="CDD" id="cd00176">
    <property type="entry name" value="SPEC"/>
    <property type="match status" value="5"/>
</dbReference>
<dbReference type="InterPro" id="IPR018159">
    <property type="entry name" value="Spectrin/alpha-actinin"/>
</dbReference>
<evidence type="ECO:0000256" key="4">
    <source>
        <dbReference type="ARBA" id="ARBA00022553"/>
    </source>
</evidence>
<dbReference type="FunFam" id="1.10.418.10:FF:000089">
    <property type="entry name" value="Spectrin beta chain"/>
    <property type="match status" value="1"/>
</dbReference>
<dbReference type="InterPro" id="IPR036872">
    <property type="entry name" value="CH_dom_sf"/>
</dbReference>
<dbReference type="Pfam" id="PF00435">
    <property type="entry name" value="Spectrin"/>
    <property type="match status" value="9"/>
</dbReference>
<dbReference type="FunFam" id="1.10.418.10:FF:000001">
    <property type="entry name" value="Actinin alpha 1"/>
    <property type="match status" value="1"/>
</dbReference>
<keyword evidence="3" id="KW-0963">Cytoplasm</keyword>
<keyword evidence="13" id="KW-1185">Reference proteome</keyword>
<accession>A0A812EF63</accession>
<dbReference type="SUPFAM" id="SSF47576">
    <property type="entry name" value="Calponin-homology domain, CH-domain"/>
    <property type="match status" value="1"/>
</dbReference>
<evidence type="ECO:0000256" key="7">
    <source>
        <dbReference type="ARBA" id="ARBA00023203"/>
    </source>
</evidence>
<dbReference type="InterPro" id="IPR036028">
    <property type="entry name" value="SH3-like_dom_sf"/>
</dbReference>
<dbReference type="Gene3D" id="1.10.418.10">
    <property type="entry name" value="Calponin-like domain"/>
    <property type="match status" value="2"/>
</dbReference>
<dbReference type="SMART" id="SM00033">
    <property type="entry name" value="CH"/>
    <property type="match status" value="2"/>
</dbReference>
<protein>
    <submittedName>
        <fullName evidence="12">SPTB</fullName>
    </submittedName>
</protein>
<evidence type="ECO:0000256" key="3">
    <source>
        <dbReference type="ARBA" id="ARBA00022490"/>
    </source>
</evidence>
<dbReference type="EMBL" id="CAHIKZ030005372">
    <property type="protein sequence ID" value="CAE1323432.1"/>
    <property type="molecule type" value="Genomic_DNA"/>
</dbReference>
<dbReference type="PANTHER" id="PTHR11915">
    <property type="entry name" value="SPECTRIN/FILAMIN RELATED CYTOSKELETAL PROTEIN"/>
    <property type="match status" value="1"/>
</dbReference>
<dbReference type="PROSITE" id="PS50002">
    <property type="entry name" value="SH3"/>
    <property type="match status" value="1"/>
</dbReference>
<feature type="coiled-coil region" evidence="9">
    <location>
        <begin position="678"/>
        <end position="705"/>
    </location>
</feature>
<keyword evidence="5" id="KW-0344">Guanine-nucleotide releasing factor</keyword>
<comment type="subcellular location">
    <subcellularLocation>
        <location evidence="1">Cytoplasm</location>
    </subcellularLocation>
</comment>
<dbReference type="Gene3D" id="1.20.58.60">
    <property type="match status" value="9"/>
</dbReference>
<feature type="domain" description="Calponin-homology (CH)" evidence="11">
    <location>
        <begin position="1"/>
        <end position="69"/>
    </location>
</feature>
<evidence type="ECO:0000256" key="9">
    <source>
        <dbReference type="SAM" id="Coils"/>
    </source>
</evidence>
<dbReference type="GO" id="GO:0005085">
    <property type="term" value="F:guanyl-nucleotide exchange factor activity"/>
    <property type="evidence" value="ECO:0007669"/>
    <property type="project" value="UniProtKB-KW"/>
</dbReference>
<dbReference type="GO" id="GO:0003779">
    <property type="term" value="F:actin binding"/>
    <property type="evidence" value="ECO:0007669"/>
    <property type="project" value="UniProtKB-KW"/>
</dbReference>
<sequence>MKLLEIISGEKVGKPNKGLIRVQKVENVLRCLTFLKSKIHFENIGAEDIVDGNPRLILGLIWTIILRFQIQEISEFLEEDDKDGEKRSAKDALLLWCQRKTDGYPGVHIENFTTSWRNGLGFNALIHAHRPDLIAYEELIPSEHIQNLNNAFNAAEKMGIPKMLDAEDVDVPKPDEKVIMTYVSAYYHYFAKLKSEMTGGKRIAKIISNALTSEKNQKTYETLTTKLLDWIKQKIEELNNRDFPNSFDGIKEKFVEFKQYRTVEKPPKFEERGTVEVLYFNIQANLKANGQKSYVPPEGKLVHDIQTAWTSLEKAEHDREVALRDIFKRLEKLDQLAQRFHRKADIRESWLVDMNQILAEETECNDASTTEAAMKKHGAISAEILAGRDRFSRVNELAEVLIRENYYDKETIRKRNETLSQEWKKLLALLNERKNKLTTMEGLMVALREIGSIDEELAECEMALRAEVPLKHLQAVEDTLQKTGLVHTQINVLSKRIENLDKKLMGLEKQNPKEGVLTKHTNEINKKLKMVQKLCADKQASLEKSLWYFQFLQDLAEEEQWINDKITIMGSKNIGKDLKAALHSMKKHEAQEAEVNGHKQRISQLQATGKQLGQEKLLKNVLQKWEHLKELISVRRLLLEDTIEAQQFYADSNDAESWMKEKMTVVRSDDYGRDETGAKALLNRHQRIVKEIDAFNNEVERLRELSVLMTKAASEHNISPDKLSKLVENGQSDSDLDVIEEEEEEIVEKEVPIIKKIPRVRALFGYTNPQDGTFIKKGEEADLIKKASEEWWWVVKDDESGLYVPMNYVKEIQPRSVEIGRKPVKEKKSSLHRTPSVRSKANLHFDKDNVESRQKQIQFTYNKLKKLAHARQISLEDSVRLFSFYNQCDEFDSWLHEKEQILQSKECLSDNMAAVKNNYESLLTSLAANRSRLVSINSLADEIIQSGSSQKDKVASRRQQIVDRWNNLNKMKNEKEKLLEGASSIEMFKLTCDELQEWISEKDNAFYDDELGKDLQAAKNLHRKHLNLERELVPVEEKMKRMAFLADTVRSAYPDEKRYVDRRQKEVDIQWKALQDKVNTRKKCLQDSLAKQQFVDDAKDLLSWADVMESKIACIEHPRDQKAAKAYLEEMKDLGKEIKAKKERFHQLKNVKLPGGPTGTTAELLKNIEAKEAHLDSLWKKRYKQMEDAFALQCFNKDADYIDSITSGNDAFLGVTANPENLDDVERLIRQHNMFCNTFEAGEKRVDAFRNKADKLIAEHHPDSDHISKRKMQVLENRAKIKDKASQRSADLENARKFHEFKKNAEEWGEWMKEKRQKASENSYRDANNAPALLLKHEAFEAEVKANTDRLNALNEEGKSLIAERHPESDKVKKILADTNNEWNTLLVSSEGKTGKLKQAVQVKNMDKTIEDSLTQINDIKLKCSNPDVGTDLRHCKELIKKHQALENEFNMVGNNLDRVTAESKNITSADCYDKDGVLLSVEDFKKK</sequence>
<dbReference type="SUPFAM" id="SSF46966">
    <property type="entry name" value="Spectrin repeat"/>
    <property type="match status" value="9"/>
</dbReference>
<dbReference type="InterPro" id="IPR001452">
    <property type="entry name" value="SH3_domain"/>
</dbReference>
<dbReference type="Pfam" id="PF00307">
    <property type="entry name" value="CH"/>
    <property type="match status" value="2"/>
</dbReference>
<feature type="coiled-coil region" evidence="9">
    <location>
        <begin position="1124"/>
        <end position="1151"/>
    </location>
</feature>
<dbReference type="Gene3D" id="2.30.30.40">
    <property type="entry name" value="SH3 Domains"/>
    <property type="match status" value="1"/>
</dbReference>
<organism evidence="12 13">
    <name type="scientific">Acanthosepion pharaonis</name>
    <name type="common">Pharaoh cuttlefish</name>
    <name type="synonym">Sepia pharaonis</name>
    <dbReference type="NCBI Taxonomy" id="158019"/>
    <lineage>
        <taxon>Eukaryota</taxon>
        <taxon>Metazoa</taxon>
        <taxon>Spiralia</taxon>
        <taxon>Lophotrochozoa</taxon>
        <taxon>Mollusca</taxon>
        <taxon>Cephalopoda</taxon>
        <taxon>Coleoidea</taxon>
        <taxon>Decapodiformes</taxon>
        <taxon>Sepiida</taxon>
        <taxon>Sepiina</taxon>
        <taxon>Sepiidae</taxon>
        <taxon>Acanthosepion</taxon>
    </lineage>
</organism>
<dbReference type="OrthoDB" id="18853at2759"/>
<dbReference type="InterPro" id="IPR002017">
    <property type="entry name" value="Spectrin_repeat"/>
</dbReference>
<proteinExistence type="predicted"/>
<evidence type="ECO:0000256" key="2">
    <source>
        <dbReference type="ARBA" id="ARBA00022443"/>
    </source>
</evidence>
<reference evidence="12" key="1">
    <citation type="submission" date="2021-01" db="EMBL/GenBank/DDBJ databases">
        <authorList>
            <person name="Li R."/>
            <person name="Bekaert M."/>
        </authorList>
    </citation>
    <scope>NUCLEOTIDE SEQUENCE</scope>
    <source>
        <strain evidence="12">Farmed</strain>
    </source>
</reference>
<keyword evidence="2 8" id="KW-0728">SH3 domain</keyword>
<name>A0A812EF63_ACAPH</name>
<evidence type="ECO:0000256" key="6">
    <source>
        <dbReference type="ARBA" id="ARBA00022737"/>
    </source>
</evidence>
<evidence type="ECO:0000256" key="8">
    <source>
        <dbReference type="PROSITE-ProRule" id="PRU00192"/>
    </source>
</evidence>
<dbReference type="GO" id="GO:0005737">
    <property type="term" value="C:cytoplasm"/>
    <property type="evidence" value="ECO:0007669"/>
    <property type="project" value="UniProtKB-SubCell"/>
</dbReference>
<dbReference type="Proteomes" id="UP000597762">
    <property type="component" value="Unassembled WGS sequence"/>
</dbReference>
<dbReference type="CDD" id="cd21194">
    <property type="entry name" value="CH_beta_spectrin_rpt2"/>
    <property type="match status" value="1"/>
</dbReference>
<evidence type="ECO:0000313" key="12">
    <source>
        <dbReference type="EMBL" id="CAE1323432.1"/>
    </source>
</evidence>
<dbReference type="InterPro" id="IPR001715">
    <property type="entry name" value="CH_dom"/>
</dbReference>
<evidence type="ECO:0000259" key="10">
    <source>
        <dbReference type="PROSITE" id="PS50002"/>
    </source>
</evidence>
<keyword evidence="9" id="KW-0175">Coiled coil</keyword>
<keyword evidence="4" id="KW-0597">Phosphoprotein</keyword>
<evidence type="ECO:0000259" key="11">
    <source>
        <dbReference type="PROSITE" id="PS50021"/>
    </source>
</evidence>
<dbReference type="SMART" id="SM00150">
    <property type="entry name" value="SPEC"/>
    <property type="match status" value="9"/>
</dbReference>